<comment type="subcellular location">
    <subcellularLocation>
        <location evidence="1 12">Nucleus</location>
    </subcellularLocation>
</comment>
<feature type="coiled-coil region" evidence="13">
    <location>
        <begin position="239"/>
        <end position="287"/>
    </location>
</feature>
<dbReference type="EMBL" id="GAKP01009869">
    <property type="protein sequence ID" value="JAC49083.1"/>
    <property type="molecule type" value="Transcribed_RNA"/>
</dbReference>
<keyword evidence="7 13" id="KW-0175">Coiled coil</keyword>
<dbReference type="InterPro" id="IPR024704">
    <property type="entry name" value="SMC"/>
</dbReference>
<evidence type="ECO:0000256" key="13">
    <source>
        <dbReference type="SAM" id="Coils"/>
    </source>
</evidence>
<evidence type="ECO:0000256" key="1">
    <source>
        <dbReference type="ARBA" id="ARBA00004123"/>
    </source>
</evidence>
<evidence type="ECO:0000256" key="4">
    <source>
        <dbReference type="ARBA" id="ARBA00022741"/>
    </source>
</evidence>
<dbReference type="GO" id="GO:0051301">
    <property type="term" value="P:cell division"/>
    <property type="evidence" value="ECO:0007669"/>
    <property type="project" value="UniProtKB-KW"/>
</dbReference>
<dbReference type="SMART" id="SM00968">
    <property type="entry name" value="SMC_hinge"/>
    <property type="match status" value="1"/>
</dbReference>
<dbReference type="EMBL" id="GAKP01009868">
    <property type="protein sequence ID" value="JAC49084.1"/>
    <property type="molecule type" value="Transcribed_RNA"/>
</dbReference>
<dbReference type="InterPro" id="IPR036277">
    <property type="entry name" value="SMC_hinge_sf"/>
</dbReference>
<dbReference type="GO" id="GO:0005634">
    <property type="term" value="C:nucleus"/>
    <property type="evidence" value="ECO:0007669"/>
    <property type="project" value="UniProtKB-SubCell"/>
</dbReference>
<dbReference type="Pfam" id="PF02463">
    <property type="entry name" value="SMC_N"/>
    <property type="match status" value="1"/>
</dbReference>
<evidence type="ECO:0000256" key="3">
    <source>
        <dbReference type="ARBA" id="ARBA00022618"/>
    </source>
</evidence>
<dbReference type="GO" id="GO:0005524">
    <property type="term" value="F:ATP binding"/>
    <property type="evidence" value="ECO:0007669"/>
    <property type="project" value="UniProtKB-KW"/>
</dbReference>
<gene>
    <name evidence="16" type="primary">SMC2</name>
</gene>
<dbReference type="PIRSF" id="PIRSF005719">
    <property type="entry name" value="SMC"/>
    <property type="match status" value="1"/>
</dbReference>
<keyword evidence="4" id="KW-0547">Nucleotide-binding</keyword>
<dbReference type="Pfam" id="PF06470">
    <property type="entry name" value="SMC_hinge"/>
    <property type="match status" value="1"/>
</dbReference>
<dbReference type="InterPro" id="IPR010935">
    <property type="entry name" value="SMC_hinge"/>
</dbReference>
<keyword evidence="3" id="KW-0132">Cell division</keyword>
<feature type="domain" description="SMC hinge" evidence="15">
    <location>
        <begin position="518"/>
        <end position="638"/>
    </location>
</feature>
<evidence type="ECO:0000256" key="7">
    <source>
        <dbReference type="ARBA" id="ARBA00023054"/>
    </source>
</evidence>
<sequence>MYIKSVIIDGFKSYGRRTEIHGFDSEFTAITGLNGTGKSNILDSICFVLGIMNLGQVRAASLQDLVYKSGQAGVTKATVTLIFDNSDPNQCPLGYEKCREISVTRQIVVGGKNKYLINGKLVQNKKVSDFFCSVQLNVNNPNFLIMQGRITKVLNMKPQEILSMIEEAAGTSMYETKREATTKLIEKKDAKVRETNTLLQEEVEPKLEKLRQERAAYLEFQKICRDIEYLTRIHISYRYLKQKEALRSIEENIEKINNRIETCKTTIKDNNAEIENIDEKSKEVQAQIDNDCGGALKEVEEELTKQVVEEGKMAGSLKSAQTSIDQEQKKLRALEKNITDDEKALKQKETQMSKVHDLFQSLKEADERDAQAYDAAQKKFEAVTKGLSVDDDGQSCSLQDQLINAKQQLSQAETTLKTSSMELTHCRNVLKQRENDKQSKDTLYAKDQELCDKLESEIAGLSAKMQAIDYEDGSYEALQERKSVLQKEIRDLNHQLDRRNAYRYELQYRDPEPNFDRTKMRGMVGKLFNVRDEKNNLALMMTAGGSLYSYVADDDITSKKILQKGQLQHRVTIIPLNKITSHPIDQSVVDFAQSLVGKENVQSALSLIEYDRYFDPVMKFVFGHTLVCRDLDIAKQVTYHRNIHSRSVTLEGDVVDPQGTLSGGSRPKGSNVLAELSEIKRLERDIAARKKELHNIEQKLRITTEAARNYNRLKEQLELRQHELNACKQRLAQSTFQQHQEEMKALQQQIETLEGDLVKARETQKTARNKIKDIEAKLADAKGFRERELKKASEDMKAAKKKSEESRNNWKKREQEFETLQLEIEELHKSIKKTAEQRDAMVQSIEKLKTNLEELRAGSTNITKVVAELKQRIKEQKDKINSQNRELKQLLVKKEKLAKTNQDMTLEIKKKENEVNKVRNDSKDSFRKIETLEEKYPWILEDREFFGTKNTRYDYSKEDPIEAGHKLSVMREQKDKMERHINLRAMILLDREEEQYQETMRRKKIVEQDKEKIKHIICKMDEKKREKVEKAWKVVDENFSSIFSTLLQGAQARLNPVKQAGQLFGLEINVGFNGVWKESLSELSGGQRSLVALSLVLAMLKFSPAPLYILDEVDAALDMSHTQNIGNMLKAHFTGSQFIIVSLKDGMFNNANVLFRTKFEEGVSAVTRTVNAKLTQRGRK</sequence>
<evidence type="ECO:0000256" key="9">
    <source>
        <dbReference type="ARBA" id="ARBA00023242"/>
    </source>
</evidence>
<accession>A0A034W2Z9</accession>
<dbReference type="Gene3D" id="3.40.50.300">
    <property type="entry name" value="P-loop containing nucleotide triphosphate hydrolases"/>
    <property type="match status" value="2"/>
</dbReference>
<dbReference type="OrthoDB" id="10255539at2759"/>
<dbReference type="CDD" id="cd03273">
    <property type="entry name" value="ABC_SMC2_euk"/>
    <property type="match status" value="1"/>
</dbReference>
<evidence type="ECO:0000313" key="16">
    <source>
        <dbReference type="EMBL" id="JAC49084.1"/>
    </source>
</evidence>
<dbReference type="GeneID" id="105226818"/>
<evidence type="ECO:0000256" key="14">
    <source>
        <dbReference type="SAM" id="MobiDB-lite"/>
    </source>
</evidence>
<dbReference type="GO" id="GO:0005694">
    <property type="term" value="C:chromosome"/>
    <property type="evidence" value="ECO:0007669"/>
    <property type="project" value="InterPro"/>
</dbReference>
<proteinExistence type="inferred from homology"/>
<feature type="coiled-coil region" evidence="13">
    <location>
        <begin position="989"/>
        <end position="1026"/>
    </location>
</feature>
<dbReference type="GO" id="GO:0030261">
    <property type="term" value="P:chromosome condensation"/>
    <property type="evidence" value="ECO:0007669"/>
    <property type="project" value="UniProtKB-KW"/>
</dbReference>
<keyword evidence="10" id="KW-0131">Cell cycle</keyword>
<feature type="coiled-coil region" evidence="13">
    <location>
        <begin position="402"/>
        <end position="495"/>
    </location>
</feature>
<keyword evidence="5" id="KW-0498">Mitosis</keyword>
<comment type="similarity">
    <text evidence="2">Belongs to the SMC family. SMC2 subfamily.</text>
</comment>
<feature type="coiled-coil region" evidence="13">
    <location>
        <begin position="317"/>
        <end position="351"/>
    </location>
</feature>
<protein>
    <recommendedName>
        <fullName evidence="12">Structural maintenance of chromosomes protein</fullName>
    </recommendedName>
</protein>
<dbReference type="FunFam" id="3.40.50.300:FF:000278">
    <property type="entry name" value="Structural maintenance of chromosomes 2"/>
    <property type="match status" value="1"/>
</dbReference>
<dbReference type="AlphaFoldDB" id="A0A034W2Z9"/>
<dbReference type="RefSeq" id="XP_011204181.2">
    <property type="nucleotide sequence ID" value="XM_011205879.4"/>
</dbReference>
<evidence type="ECO:0000259" key="15">
    <source>
        <dbReference type="SMART" id="SM00968"/>
    </source>
</evidence>
<dbReference type="SUPFAM" id="SSF75553">
    <property type="entry name" value="Smc hinge domain"/>
    <property type="match status" value="1"/>
</dbReference>
<evidence type="ECO:0000256" key="10">
    <source>
        <dbReference type="ARBA" id="ARBA00023306"/>
    </source>
</evidence>
<evidence type="ECO:0000256" key="6">
    <source>
        <dbReference type="ARBA" id="ARBA00022840"/>
    </source>
</evidence>
<reference evidence="16" key="1">
    <citation type="journal article" date="2014" name="BMC Genomics">
        <title>Characterizing the developmental transcriptome of the oriental fruit fly, Bactrocera dorsalis (Diptera: Tephritidae) through comparative genomic analysis with Drosophila melanogaster utilizing modENCODE datasets.</title>
        <authorList>
            <person name="Geib S.M."/>
            <person name="Calla B."/>
            <person name="Hall B."/>
            <person name="Hou S."/>
            <person name="Manoukis N.C."/>
        </authorList>
    </citation>
    <scope>NUCLEOTIDE SEQUENCE</scope>
    <source>
        <strain evidence="16">Punador</strain>
    </source>
</reference>
<keyword evidence="8" id="KW-0226">DNA condensation</keyword>
<evidence type="ECO:0000256" key="11">
    <source>
        <dbReference type="ARBA" id="ARBA00058936"/>
    </source>
</evidence>
<keyword evidence="9 12" id="KW-0539">Nucleus</keyword>
<evidence type="ECO:0000256" key="8">
    <source>
        <dbReference type="ARBA" id="ARBA00023067"/>
    </source>
</evidence>
<dbReference type="CTD" id="10592"/>
<name>A0A034W2Z9_BACDO</name>
<dbReference type="SUPFAM" id="SSF52540">
    <property type="entry name" value="P-loop containing nucleoside triphosphate hydrolases"/>
    <property type="match status" value="1"/>
</dbReference>
<dbReference type="Gene3D" id="1.20.1060.20">
    <property type="match status" value="1"/>
</dbReference>
<dbReference type="Gene3D" id="3.30.70.1620">
    <property type="match status" value="1"/>
</dbReference>
<keyword evidence="6" id="KW-0067">ATP-binding</keyword>
<dbReference type="GO" id="GO:0016887">
    <property type="term" value="F:ATP hydrolysis activity"/>
    <property type="evidence" value="ECO:0007669"/>
    <property type="project" value="InterPro"/>
</dbReference>
<evidence type="ECO:0000256" key="5">
    <source>
        <dbReference type="ARBA" id="ARBA00022776"/>
    </source>
</evidence>
<dbReference type="InterPro" id="IPR027417">
    <property type="entry name" value="P-loop_NTPase"/>
</dbReference>
<comment type="function">
    <text evidence="11">Central component of the condensin complex, a complex required for conversion of interphase chromatin into mitotic-like condense chromosomes. The condensin complex probably introduces positive supercoils into relaxed DNA in the presence of type I topoisomerases and converts nicked DNA into positive knotted forms in the presence of type II topoisomerases.</text>
</comment>
<feature type="region of interest" description="Disordered" evidence="14">
    <location>
        <begin position="789"/>
        <end position="810"/>
    </location>
</feature>
<dbReference type="FunFam" id="3.40.50.300:FF:000385">
    <property type="entry name" value="Structural maintenance of chromosomes 2"/>
    <property type="match status" value="1"/>
</dbReference>
<evidence type="ECO:0000256" key="12">
    <source>
        <dbReference type="PIRNR" id="PIRNR005719"/>
    </source>
</evidence>
<dbReference type="InterPro" id="IPR003395">
    <property type="entry name" value="RecF/RecN/SMC_N"/>
</dbReference>
<dbReference type="InterPro" id="IPR027120">
    <property type="entry name" value="Smc2_ABC"/>
</dbReference>
<dbReference type="Gene3D" id="1.10.287.1490">
    <property type="match status" value="1"/>
</dbReference>
<dbReference type="PANTHER" id="PTHR43977">
    <property type="entry name" value="STRUCTURAL MAINTENANCE OF CHROMOSOMES PROTEIN 3"/>
    <property type="match status" value="1"/>
</dbReference>
<organism evidence="16">
    <name type="scientific">Bactrocera dorsalis</name>
    <name type="common">Oriental fruit fly</name>
    <name type="synonym">Dacus dorsalis</name>
    <dbReference type="NCBI Taxonomy" id="27457"/>
    <lineage>
        <taxon>Eukaryota</taxon>
        <taxon>Metazoa</taxon>
        <taxon>Ecdysozoa</taxon>
        <taxon>Arthropoda</taxon>
        <taxon>Hexapoda</taxon>
        <taxon>Insecta</taxon>
        <taxon>Pterygota</taxon>
        <taxon>Neoptera</taxon>
        <taxon>Endopterygota</taxon>
        <taxon>Diptera</taxon>
        <taxon>Brachycera</taxon>
        <taxon>Muscomorpha</taxon>
        <taxon>Tephritoidea</taxon>
        <taxon>Tephritidae</taxon>
        <taxon>Bactrocera</taxon>
        <taxon>Bactrocera</taxon>
    </lineage>
</organism>
<dbReference type="KEGG" id="bdr:105226818"/>
<evidence type="ECO:0000256" key="2">
    <source>
        <dbReference type="ARBA" id="ARBA00005231"/>
    </source>
</evidence>